<dbReference type="OrthoDB" id="4554345at2"/>
<dbReference type="Proteomes" id="UP000242444">
    <property type="component" value="Unassembled WGS sequence"/>
</dbReference>
<dbReference type="InterPro" id="IPR010310">
    <property type="entry name" value="T7SS_ESAT-6-like"/>
</dbReference>
<dbReference type="AlphaFoldDB" id="A0A263D0E9"/>
<dbReference type="InParanoid" id="A0A263D0E9"/>
<dbReference type="Gene3D" id="1.10.287.1060">
    <property type="entry name" value="ESAT-6-like"/>
    <property type="match status" value="1"/>
</dbReference>
<dbReference type="Pfam" id="PF06013">
    <property type="entry name" value="WXG100"/>
    <property type="match status" value="1"/>
</dbReference>
<name>A0A263D0E9_9PSEU</name>
<feature type="region of interest" description="Disordered" evidence="2">
    <location>
        <begin position="1"/>
        <end position="23"/>
    </location>
</feature>
<evidence type="ECO:0000256" key="1">
    <source>
        <dbReference type="RuleBase" id="RU362001"/>
    </source>
</evidence>
<dbReference type="EMBL" id="NKYE01000017">
    <property type="protein sequence ID" value="OZM70835.1"/>
    <property type="molecule type" value="Genomic_DNA"/>
</dbReference>
<gene>
    <name evidence="3" type="ORF">CFN78_23230</name>
</gene>
<evidence type="ECO:0000313" key="3">
    <source>
        <dbReference type="EMBL" id="OZM70835.1"/>
    </source>
</evidence>
<dbReference type="SUPFAM" id="SSF140453">
    <property type="entry name" value="EsxAB dimer-like"/>
    <property type="match status" value="1"/>
</dbReference>
<reference evidence="3 4" key="1">
    <citation type="submission" date="2017-07" db="EMBL/GenBank/DDBJ databases">
        <title>Amycolatopsis antarcticus sp. nov., isolated from the surface of an Antarcticus brown macroalga.</title>
        <authorList>
            <person name="Wang J."/>
            <person name="Leiva S."/>
            <person name="Huang J."/>
            <person name="Huang Y."/>
        </authorList>
    </citation>
    <scope>NUCLEOTIDE SEQUENCE [LARGE SCALE GENOMIC DNA]</scope>
    <source>
        <strain evidence="3 4">AU-G6</strain>
    </source>
</reference>
<evidence type="ECO:0000313" key="4">
    <source>
        <dbReference type="Proteomes" id="UP000242444"/>
    </source>
</evidence>
<organism evidence="3 4">
    <name type="scientific">Amycolatopsis antarctica</name>
    <dbReference type="NCBI Taxonomy" id="1854586"/>
    <lineage>
        <taxon>Bacteria</taxon>
        <taxon>Bacillati</taxon>
        <taxon>Actinomycetota</taxon>
        <taxon>Actinomycetes</taxon>
        <taxon>Pseudonocardiales</taxon>
        <taxon>Pseudonocardiaceae</taxon>
        <taxon>Amycolatopsis</taxon>
    </lineage>
</organism>
<proteinExistence type="inferred from homology"/>
<keyword evidence="4" id="KW-1185">Reference proteome</keyword>
<comment type="similarity">
    <text evidence="1">Belongs to the WXG100 family.</text>
</comment>
<comment type="caution">
    <text evidence="3">The sequence shown here is derived from an EMBL/GenBank/DDBJ whole genome shotgun (WGS) entry which is preliminary data.</text>
</comment>
<accession>A0A263D0E9</accession>
<feature type="compositionally biased region" description="Polar residues" evidence="2">
    <location>
        <begin position="1"/>
        <end position="12"/>
    </location>
</feature>
<dbReference type="InterPro" id="IPR036689">
    <property type="entry name" value="ESAT-6-like_sf"/>
</dbReference>
<evidence type="ECO:0000256" key="2">
    <source>
        <dbReference type="SAM" id="MobiDB-lite"/>
    </source>
</evidence>
<dbReference type="NCBIfam" id="TIGR03930">
    <property type="entry name" value="WXG100_ESAT6"/>
    <property type="match status" value="1"/>
</dbReference>
<sequence>MMAGVSTTTPGMQQAAGHMANTQATAKQGMSSVADSLAALKSTWTGDASIAFDNSMKLWMDDCSVIVQKLGEMIEVMHGNRQTITAGEQTNAEAAGNIPVGPGLGI</sequence>
<protein>
    <recommendedName>
        <fullName evidence="1">ESAT-6-like protein</fullName>
    </recommendedName>
</protein>